<dbReference type="GeneID" id="124293900"/>
<feature type="compositionally biased region" description="Basic residues" evidence="1">
    <location>
        <begin position="51"/>
        <end position="63"/>
    </location>
</feature>
<feature type="region of interest" description="Disordered" evidence="1">
    <location>
        <begin position="1"/>
        <end position="67"/>
    </location>
</feature>
<reference evidence="3" key="1">
    <citation type="submission" date="2025-08" db="UniProtKB">
        <authorList>
            <consortium name="RefSeq"/>
        </authorList>
    </citation>
    <scope>IDENTIFICATION</scope>
    <source>
        <tissue evidence="3">Thorax and Abdomen</tissue>
    </source>
</reference>
<sequence>MQPGKTRHPGQALDGSCAPGPLPGETRLQGKRSVVPALQVDQPAKLDFRQRTRRRRTTRRETRRTRQTERMRICAQYNPRWLAVVAGGGWGWLVVVGGGRGGGRGRQEEQGGRGGQGFVLGITQDGHEWLLKVVGGAWRWSRSRSRSRSRNATNVGGVWRRSAAIGGGRGGPGRRDVEWPEQEAEGYKVNKEDEVGRR</sequence>
<protein>
    <submittedName>
        <fullName evidence="3">Uncharacterized protein LOC124293900</fullName>
    </submittedName>
</protein>
<proteinExistence type="predicted"/>
<name>A0ABM3FXM6_NEOLC</name>
<gene>
    <name evidence="3" type="primary">LOC124293900</name>
</gene>
<evidence type="ECO:0000256" key="1">
    <source>
        <dbReference type="SAM" id="MobiDB-lite"/>
    </source>
</evidence>
<keyword evidence="2" id="KW-1185">Reference proteome</keyword>
<dbReference type="RefSeq" id="XP_046592757.1">
    <property type="nucleotide sequence ID" value="XM_046736801.1"/>
</dbReference>
<accession>A0ABM3FXM6</accession>
<dbReference type="Proteomes" id="UP000829291">
    <property type="component" value="Chromosome 4"/>
</dbReference>
<evidence type="ECO:0000313" key="2">
    <source>
        <dbReference type="Proteomes" id="UP000829291"/>
    </source>
</evidence>
<feature type="region of interest" description="Disordered" evidence="1">
    <location>
        <begin position="142"/>
        <end position="198"/>
    </location>
</feature>
<feature type="compositionally biased region" description="Basic and acidic residues" evidence="1">
    <location>
        <begin position="185"/>
        <end position="198"/>
    </location>
</feature>
<evidence type="ECO:0000313" key="3">
    <source>
        <dbReference type="RefSeq" id="XP_046592757.1"/>
    </source>
</evidence>
<organism evidence="2 3">
    <name type="scientific">Neodiprion lecontei</name>
    <name type="common">Redheaded pine sawfly</name>
    <dbReference type="NCBI Taxonomy" id="441921"/>
    <lineage>
        <taxon>Eukaryota</taxon>
        <taxon>Metazoa</taxon>
        <taxon>Ecdysozoa</taxon>
        <taxon>Arthropoda</taxon>
        <taxon>Hexapoda</taxon>
        <taxon>Insecta</taxon>
        <taxon>Pterygota</taxon>
        <taxon>Neoptera</taxon>
        <taxon>Endopterygota</taxon>
        <taxon>Hymenoptera</taxon>
        <taxon>Tenthredinoidea</taxon>
        <taxon>Diprionidae</taxon>
        <taxon>Diprioninae</taxon>
        <taxon>Neodiprion</taxon>
    </lineage>
</organism>